<name>A0A8K0MMT0_9ROSA</name>
<sequence>MYGLPPKLFHLDNAEKMGQQIGVVHKGTLNKKSMMGGRFIRFKVDIRIQKPIPTGFSQPRDGRDDFWVQFKYERLSDFCYVCGMIDHVSERSSESVEFSGSRTVGQTMKVTVKGLCHELEGIEGKGINEEYPGTEKNLGKEIVSWAGFKSKALSPTYEKRGETTIIPNLTQRKRHDIHLEGGQARAGLYDEGLTRVLTEGNSCQVEEENI</sequence>
<dbReference type="Proteomes" id="UP000796880">
    <property type="component" value="Unassembled WGS sequence"/>
</dbReference>
<dbReference type="EMBL" id="VOIH02000003">
    <property type="protein sequence ID" value="KAF3452031.1"/>
    <property type="molecule type" value="Genomic_DNA"/>
</dbReference>
<dbReference type="OrthoDB" id="1165906at2759"/>
<evidence type="ECO:0000313" key="3">
    <source>
        <dbReference type="Proteomes" id="UP000796880"/>
    </source>
</evidence>
<accession>A0A8K0MMT0</accession>
<protein>
    <recommendedName>
        <fullName evidence="1">Zinc knuckle CX2CX4HX4C domain-containing protein</fullName>
    </recommendedName>
</protein>
<evidence type="ECO:0000259" key="1">
    <source>
        <dbReference type="Pfam" id="PF14392"/>
    </source>
</evidence>
<proteinExistence type="predicted"/>
<feature type="domain" description="Zinc knuckle CX2CX4HX4C" evidence="1">
    <location>
        <begin position="61"/>
        <end position="89"/>
    </location>
</feature>
<reference evidence="2" key="1">
    <citation type="submission" date="2020-03" db="EMBL/GenBank/DDBJ databases">
        <title>A high-quality chromosome-level genome assembly of a woody plant with both climbing and erect habits, Rhamnella rubrinervis.</title>
        <authorList>
            <person name="Lu Z."/>
            <person name="Yang Y."/>
            <person name="Zhu X."/>
            <person name="Sun Y."/>
        </authorList>
    </citation>
    <scope>NUCLEOTIDE SEQUENCE</scope>
    <source>
        <strain evidence="2">BYM</strain>
        <tissue evidence="2">Leaf</tissue>
    </source>
</reference>
<gene>
    <name evidence="2" type="ORF">FNV43_RR08127</name>
</gene>
<evidence type="ECO:0000313" key="2">
    <source>
        <dbReference type="EMBL" id="KAF3452031.1"/>
    </source>
</evidence>
<dbReference type="Pfam" id="PF14392">
    <property type="entry name" value="zf-CCHC_4"/>
    <property type="match status" value="1"/>
</dbReference>
<dbReference type="AlphaFoldDB" id="A0A8K0MMT0"/>
<organism evidence="2 3">
    <name type="scientific">Rhamnella rubrinervis</name>
    <dbReference type="NCBI Taxonomy" id="2594499"/>
    <lineage>
        <taxon>Eukaryota</taxon>
        <taxon>Viridiplantae</taxon>
        <taxon>Streptophyta</taxon>
        <taxon>Embryophyta</taxon>
        <taxon>Tracheophyta</taxon>
        <taxon>Spermatophyta</taxon>
        <taxon>Magnoliopsida</taxon>
        <taxon>eudicotyledons</taxon>
        <taxon>Gunneridae</taxon>
        <taxon>Pentapetalae</taxon>
        <taxon>rosids</taxon>
        <taxon>fabids</taxon>
        <taxon>Rosales</taxon>
        <taxon>Rhamnaceae</taxon>
        <taxon>rhamnoid group</taxon>
        <taxon>Rhamneae</taxon>
        <taxon>Rhamnella</taxon>
    </lineage>
</organism>
<keyword evidence="3" id="KW-1185">Reference proteome</keyword>
<comment type="caution">
    <text evidence="2">The sequence shown here is derived from an EMBL/GenBank/DDBJ whole genome shotgun (WGS) entry which is preliminary data.</text>
</comment>
<dbReference type="InterPro" id="IPR025836">
    <property type="entry name" value="Zn_knuckle_CX2CX4HX4C"/>
</dbReference>